<proteinExistence type="predicted"/>
<dbReference type="RefSeq" id="WP_093325421.1">
    <property type="nucleotide sequence ID" value="NZ_FOAF01000002.1"/>
</dbReference>
<feature type="transmembrane region" description="Helical" evidence="1">
    <location>
        <begin position="62"/>
        <end position="81"/>
    </location>
</feature>
<dbReference type="EMBL" id="FOAF01000002">
    <property type="protein sequence ID" value="SEL54941.1"/>
    <property type="molecule type" value="Genomic_DNA"/>
</dbReference>
<organism evidence="4 5">
    <name type="scientific">Olivibacter domesticus</name>
    <name type="common">Pseudosphingobacterium domesticum</name>
    <dbReference type="NCBI Taxonomy" id="407022"/>
    <lineage>
        <taxon>Bacteria</taxon>
        <taxon>Pseudomonadati</taxon>
        <taxon>Bacteroidota</taxon>
        <taxon>Sphingobacteriia</taxon>
        <taxon>Sphingobacteriales</taxon>
        <taxon>Sphingobacteriaceae</taxon>
        <taxon>Olivibacter</taxon>
    </lineage>
</organism>
<dbReference type="Pfam" id="PF16344">
    <property type="entry name" value="FecR_C"/>
    <property type="match status" value="1"/>
</dbReference>
<sequence>MDKDTFYRNLIRRYRDGLATDEELEVFAQLLRSGEIDAHLAESMDQQLYSGQGKKRTFRLTYTYAAAFILFCILGYIVFYYQRQGHYAAPATIAGDIHAASNQAILTLADGRRVKLDATVNRISESGGIQILNDKDGKISYYINPERETAELYHEISIPKGGKYQLALADGTMVWLNADTRLKFPVQFNEKQREVELVGEAYFEVKQPVDKRKGDSPFIVHTREQNIVVLGTSFNVKAYTEEINEVSTLVTGRVKVMNSKTKQSKLLEPGQQSIINGTKPDIAIAEADMEETLAWKNGDFVFNETSIREIMNQLGRWYNVEVEFNGVKNYSYNGYIPRNVSLLKVLEMMERTGELKFEINNKKIYIKNKMPM</sequence>
<evidence type="ECO:0000259" key="3">
    <source>
        <dbReference type="Pfam" id="PF16344"/>
    </source>
</evidence>
<dbReference type="PIRSF" id="PIRSF018266">
    <property type="entry name" value="FecR"/>
    <property type="match status" value="1"/>
</dbReference>
<dbReference type="InterPro" id="IPR006860">
    <property type="entry name" value="FecR"/>
</dbReference>
<dbReference type="Gene3D" id="2.60.120.1440">
    <property type="match status" value="1"/>
</dbReference>
<dbReference type="STRING" id="407022.SAMN05661044_02831"/>
<evidence type="ECO:0000259" key="2">
    <source>
        <dbReference type="Pfam" id="PF04773"/>
    </source>
</evidence>
<dbReference type="OrthoDB" id="1099963at2"/>
<keyword evidence="1" id="KW-1133">Transmembrane helix</keyword>
<accession>A0A1H7R3Y2</accession>
<dbReference type="InterPro" id="IPR032508">
    <property type="entry name" value="FecR_C"/>
</dbReference>
<evidence type="ECO:0000256" key="1">
    <source>
        <dbReference type="SAM" id="Phobius"/>
    </source>
</evidence>
<dbReference type="Gene3D" id="3.55.50.30">
    <property type="match status" value="1"/>
</dbReference>
<gene>
    <name evidence="4" type="ORF">SAMN05661044_02831</name>
</gene>
<name>A0A1H7R3Y2_OLID1</name>
<feature type="domain" description="Protein FecR C-terminal" evidence="3">
    <location>
        <begin position="299"/>
        <end position="366"/>
    </location>
</feature>
<dbReference type="PANTHER" id="PTHR30273">
    <property type="entry name" value="PERIPLASMIC SIGNAL SENSOR AND SIGMA FACTOR ACTIVATOR FECR-RELATED"/>
    <property type="match status" value="1"/>
</dbReference>
<keyword evidence="1" id="KW-0812">Transmembrane</keyword>
<dbReference type="AlphaFoldDB" id="A0A1H7R3Y2"/>
<reference evidence="5" key="1">
    <citation type="submission" date="2016-10" db="EMBL/GenBank/DDBJ databases">
        <authorList>
            <person name="Varghese N."/>
            <person name="Submissions S."/>
        </authorList>
    </citation>
    <scope>NUCLEOTIDE SEQUENCE [LARGE SCALE GENOMIC DNA]</scope>
    <source>
        <strain evidence="5">DSM 18733</strain>
    </source>
</reference>
<keyword evidence="1" id="KW-0472">Membrane</keyword>
<dbReference type="InterPro" id="IPR012373">
    <property type="entry name" value="Ferrdict_sens_TM"/>
</dbReference>
<evidence type="ECO:0000313" key="5">
    <source>
        <dbReference type="Proteomes" id="UP000199421"/>
    </source>
</evidence>
<dbReference type="PANTHER" id="PTHR30273:SF2">
    <property type="entry name" value="PROTEIN FECR"/>
    <property type="match status" value="1"/>
</dbReference>
<evidence type="ECO:0000313" key="4">
    <source>
        <dbReference type="EMBL" id="SEL54941.1"/>
    </source>
</evidence>
<keyword evidence="5" id="KW-1185">Reference proteome</keyword>
<dbReference type="Pfam" id="PF04773">
    <property type="entry name" value="FecR"/>
    <property type="match status" value="1"/>
</dbReference>
<dbReference type="Proteomes" id="UP000199421">
    <property type="component" value="Unassembled WGS sequence"/>
</dbReference>
<dbReference type="GO" id="GO:0016989">
    <property type="term" value="F:sigma factor antagonist activity"/>
    <property type="evidence" value="ECO:0007669"/>
    <property type="project" value="TreeGrafter"/>
</dbReference>
<protein>
    <submittedName>
        <fullName evidence="4">FecR family protein</fullName>
    </submittedName>
</protein>
<feature type="domain" description="FecR protein" evidence="2">
    <location>
        <begin position="156"/>
        <end position="254"/>
    </location>
</feature>